<evidence type="ECO:0000256" key="4">
    <source>
        <dbReference type="SAM" id="MobiDB-lite"/>
    </source>
</evidence>
<dbReference type="Pfam" id="PF04500">
    <property type="entry name" value="FLYWCH"/>
    <property type="match status" value="2"/>
</dbReference>
<protein>
    <recommendedName>
        <fullName evidence="5">FLYWCH-type domain-containing protein</fullName>
    </recommendedName>
</protein>
<feature type="compositionally biased region" description="Acidic residues" evidence="4">
    <location>
        <begin position="754"/>
        <end position="763"/>
    </location>
</feature>
<feature type="region of interest" description="Disordered" evidence="4">
    <location>
        <begin position="1"/>
        <end position="24"/>
    </location>
</feature>
<feature type="region of interest" description="Disordered" evidence="4">
    <location>
        <begin position="754"/>
        <end position="773"/>
    </location>
</feature>
<feature type="region of interest" description="Disordered" evidence="4">
    <location>
        <begin position="53"/>
        <end position="138"/>
    </location>
</feature>
<keyword evidence="7" id="KW-1185">Reference proteome</keyword>
<comment type="caution">
    <text evidence="6">The sequence shown here is derived from an EMBL/GenBank/DDBJ whole genome shotgun (WGS) entry which is preliminary data.</text>
</comment>
<feature type="domain" description="FLYWCH-type" evidence="5">
    <location>
        <begin position="347"/>
        <end position="406"/>
    </location>
</feature>
<feature type="compositionally biased region" description="Acidic residues" evidence="4">
    <location>
        <begin position="97"/>
        <end position="125"/>
    </location>
</feature>
<sequence length="1364" mass="154381">MELEKLREKWRENNLKNSTNEEEPCLPSFETVRTAMYNSRNAVLSAVSLRATEDEGFTAEVEPALPSGPSRSTRSRDTKSHLRQKTTPSKTILCSPDLDDLDEVDEEERDDEERDEEEHNEEEHDEEWKNSPPWKSSGRRVSKDITFYFLPSSRGSHVLVIDGCVLYQNTTRTSGMSYWRCQKKGCFFRAVYDPIVDKVTKTAGLHSHPPDSNQMLRRQFINNVKSQITENPHLPAKQIYEKEVQKVHQELDGLGVIWKVPPFSSVKHHIYKAQHDASKTDDEEEPDEDTTEDQVPIKREITETEKKFLEESAPLPQEEETRLNSLLLSPGPTPIHSTSFPDLSFYFIPSKRGKRILVVNEFTLRLTNQKSGGRYYWKCTVEPCMFRCVYNGNLQDLVKVSGKHTHASNVNRLRIREFYSLIKARMAQDPSLSPKKAYDQEVARIRSLENGEALVKCLPAYSSIRTSLYNQKRKKVLEDEQKLLSGRSTIGSGYNNYYTGTSVGGAHTLGAEANLDQAQDISPKDITQLSLEDNDPMEHEEDDRGTLSSSSSSSNPMEIAAPSLYDNHDIIGQYCSLTGKSQSLTQEEKSPETHLVTKPDLSVNSVSFLPTARGGRALVVNGCMMRINYTRDYVTYWKCPNTACHFRCSYDSKRKHLIRISGEHNHPVSAYNSVIRIFVQKLKKRVSQENKLSPKIIYDEEVARVKSEETDVELLKRLPTYDSLKSTLYKVKKRPAKAAVSVADNVDYLFDASEDEKQEDENCTDTAEVSSVEEPPYDPCIEEGFSMFNSQLPSWIEQDPDKRLLDGHLLVKKSTTETSTGWSCSKEDCPFRCVVDIETNAITRSQWDHTHKSVVKQIIAQTMLSAVRRRAVMDYSLLPTVIYKQERKRIIDKLSGNKTLIKFIPNLTQVYQLITKTRANPRPPQKPTASLIKHAKQMQKKKCSKASGSNVNIAPGVSCTGAGHFDADCLLEQGEDDGNKLKAYPVSKPRHQQRGLTFKQEPCQNLSSTSVLDRSCGTIPYQQPDFDHTIISFRNAASAHVDAFTSVPQQSGCSSRFSLPDKSSHYVAREPYLHQQVQPSQQQESSTAVSASAPPLSPPLPLTQQPAPVQDSPSIIQIPHSVMPDSEFMFLLHGYPVKPTTTSMGSIYWQCQVLGCGFHCLFNTETSQIVKASGSHNHAPTGSQSAFSSQVVKVLQKKAIENLDQPLSSVYWEYVNSLRHILQSEEIMNSLPRFQDVMSAMQSSRTAMGADDTTHQIPNLIVGSAVHSNRAYEFHYDAQLGSLIVSGDILLRHWRMNEMSYWRCKQVDCRFKCVLDDELQCVHILNTHTHPCPSYAQEDDRHYHTKRKSSDKPSLGRLKIPRIE</sequence>
<feature type="region of interest" description="Disordered" evidence="4">
    <location>
        <begin position="1075"/>
        <end position="1111"/>
    </location>
</feature>
<organism evidence="6 7">
    <name type="scientific">Candidula unifasciata</name>
    <dbReference type="NCBI Taxonomy" id="100452"/>
    <lineage>
        <taxon>Eukaryota</taxon>
        <taxon>Metazoa</taxon>
        <taxon>Spiralia</taxon>
        <taxon>Lophotrochozoa</taxon>
        <taxon>Mollusca</taxon>
        <taxon>Gastropoda</taxon>
        <taxon>Heterobranchia</taxon>
        <taxon>Euthyneura</taxon>
        <taxon>Panpulmonata</taxon>
        <taxon>Eupulmonata</taxon>
        <taxon>Stylommatophora</taxon>
        <taxon>Helicina</taxon>
        <taxon>Helicoidea</taxon>
        <taxon>Geomitridae</taxon>
        <taxon>Candidula</taxon>
    </lineage>
</organism>
<dbReference type="OrthoDB" id="167578at2759"/>
<dbReference type="Proteomes" id="UP000678393">
    <property type="component" value="Unassembled WGS sequence"/>
</dbReference>
<evidence type="ECO:0000256" key="1">
    <source>
        <dbReference type="ARBA" id="ARBA00022723"/>
    </source>
</evidence>
<evidence type="ECO:0000256" key="3">
    <source>
        <dbReference type="ARBA" id="ARBA00022833"/>
    </source>
</evidence>
<feature type="region of interest" description="Disordered" evidence="4">
    <location>
        <begin position="272"/>
        <end position="299"/>
    </location>
</feature>
<feature type="compositionally biased region" description="Acidic residues" evidence="4">
    <location>
        <begin position="281"/>
        <end position="292"/>
    </location>
</feature>
<gene>
    <name evidence="6" type="ORF">CUNI_LOCUS12406</name>
</gene>
<evidence type="ECO:0000256" key="2">
    <source>
        <dbReference type="ARBA" id="ARBA00022771"/>
    </source>
</evidence>
<dbReference type="GO" id="GO:0008270">
    <property type="term" value="F:zinc ion binding"/>
    <property type="evidence" value="ECO:0007669"/>
    <property type="project" value="UniProtKB-KW"/>
</dbReference>
<feature type="compositionally biased region" description="Low complexity" evidence="4">
    <location>
        <begin position="1075"/>
        <end position="1094"/>
    </location>
</feature>
<name>A0A8S3ZFB4_9EUPU</name>
<proteinExistence type="predicted"/>
<dbReference type="InterPro" id="IPR007588">
    <property type="entry name" value="Znf_FLYWCH"/>
</dbReference>
<dbReference type="EMBL" id="CAJHNH020002480">
    <property type="protein sequence ID" value="CAG5126848.1"/>
    <property type="molecule type" value="Genomic_DNA"/>
</dbReference>
<feature type="region of interest" description="Disordered" evidence="4">
    <location>
        <begin position="1335"/>
        <end position="1355"/>
    </location>
</feature>
<keyword evidence="1" id="KW-0479">Metal-binding</keyword>
<feature type="compositionally biased region" description="Basic and acidic residues" evidence="4">
    <location>
        <begin position="1"/>
        <end position="14"/>
    </location>
</feature>
<reference evidence="6" key="1">
    <citation type="submission" date="2021-04" db="EMBL/GenBank/DDBJ databases">
        <authorList>
            <consortium name="Molecular Ecology Group"/>
        </authorList>
    </citation>
    <scope>NUCLEOTIDE SEQUENCE</scope>
</reference>
<evidence type="ECO:0000313" key="7">
    <source>
        <dbReference type="Proteomes" id="UP000678393"/>
    </source>
</evidence>
<keyword evidence="2" id="KW-0863">Zinc-finger</keyword>
<evidence type="ECO:0000259" key="5">
    <source>
        <dbReference type="Pfam" id="PF04500"/>
    </source>
</evidence>
<keyword evidence="3" id="KW-0862">Zinc</keyword>
<accession>A0A8S3ZFB4</accession>
<feature type="domain" description="FLYWCH-type" evidence="5">
    <location>
        <begin position="608"/>
        <end position="666"/>
    </location>
</feature>
<dbReference type="Gene3D" id="2.20.25.240">
    <property type="match status" value="3"/>
</dbReference>
<evidence type="ECO:0000313" key="6">
    <source>
        <dbReference type="EMBL" id="CAG5126848.1"/>
    </source>
</evidence>
<feature type="region of interest" description="Disordered" evidence="4">
    <location>
        <begin position="535"/>
        <end position="559"/>
    </location>
</feature>